<accession>A0A7C6A9B2</accession>
<comment type="caution">
    <text evidence="1">The sequence shown here is derived from an EMBL/GenBank/DDBJ whole genome shotgun (WGS) entry which is preliminary data.</text>
</comment>
<proteinExistence type="predicted"/>
<sequence length="204" mass="22691">MKRCANLLIVFIGLFYACNISISPNPAKGAVGDTLNFKVIVKNIHLPCLLAISATEFKLNKVSLVKETNWDTINSVTFEKTITVQLNDAGKGEITISRTCPIRTSEAKVTIDIKGKDQLPETGYNLSEKLQEAKKYLMILSKGDTLSLNKLKSLQKWLLENLPKTNQTETQKIKQFLAQLDKVLAIADSLKKAAQEAIKSEILR</sequence>
<evidence type="ECO:0000313" key="1">
    <source>
        <dbReference type="EMBL" id="HHS52033.1"/>
    </source>
</evidence>
<protein>
    <submittedName>
        <fullName evidence="1">Uncharacterized protein</fullName>
    </submittedName>
</protein>
<dbReference type="AlphaFoldDB" id="A0A7C6A9B2"/>
<dbReference type="EMBL" id="DTLI01000105">
    <property type="protein sequence ID" value="HHS52033.1"/>
    <property type="molecule type" value="Genomic_DNA"/>
</dbReference>
<reference evidence="1" key="1">
    <citation type="journal article" date="2020" name="mSystems">
        <title>Genome- and Community-Level Interaction Insights into Carbon Utilization and Element Cycling Functions of Hydrothermarchaeota in Hydrothermal Sediment.</title>
        <authorList>
            <person name="Zhou Z."/>
            <person name="Liu Y."/>
            <person name="Xu W."/>
            <person name="Pan J."/>
            <person name="Luo Z.H."/>
            <person name="Li M."/>
        </authorList>
    </citation>
    <scope>NUCLEOTIDE SEQUENCE [LARGE SCALE GENOMIC DNA]</scope>
    <source>
        <strain evidence="1">SpSt-876</strain>
    </source>
</reference>
<name>A0A7C6A9B2_UNCW3</name>
<dbReference type="PROSITE" id="PS51257">
    <property type="entry name" value="PROKAR_LIPOPROTEIN"/>
    <property type="match status" value="1"/>
</dbReference>
<gene>
    <name evidence="1" type="ORF">ENW73_04085</name>
</gene>
<organism evidence="1">
    <name type="scientific">candidate division WOR-3 bacterium</name>
    <dbReference type="NCBI Taxonomy" id="2052148"/>
    <lineage>
        <taxon>Bacteria</taxon>
        <taxon>Bacteria division WOR-3</taxon>
    </lineage>
</organism>